<feature type="chain" id="PRO_5011686380" evidence="2">
    <location>
        <begin position="22"/>
        <end position="346"/>
    </location>
</feature>
<dbReference type="Pfam" id="PF01297">
    <property type="entry name" value="ZnuA"/>
    <property type="match status" value="1"/>
</dbReference>
<dbReference type="AlphaFoldDB" id="A0A1H9P7K2"/>
<gene>
    <name evidence="3" type="ORF">SAMN04487944_104119</name>
</gene>
<evidence type="ECO:0000256" key="2">
    <source>
        <dbReference type="SAM" id="SignalP"/>
    </source>
</evidence>
<dbReference type="RefSeq" id="WP_089740015.1">
    <property type="nucleotide sequence ID" value="NZ_FOGL01000004.1"/>
</dbReference>
<organism evidence="3 4">
    <name type="scientific">Gracilibacillus ureilyticus</name>
    <dbReference type="NCBI Taxonomy" id="531814"/>
    <lineage>
        <taxon>Bacteria</taxon>
        <taxon>Bacillati</taxon>
        <taxon>Bacillota</taxon>
        <taxon>Bacilli</taxon>
        <taxon>Bacillales</taxon>
        <taxon>Bacillaceae</taxon>
        <taxon>Gracilibacillus</taxon>
    </lineage>
</organism>
<dbReference type="GO" id="GO:0046872">
    <property type="term" value="F:metal ion binding"/>
    <property type="evidence" value="ECO:0007669"/>
    <property type="project" value="InterPro"/>
</dbReference>
<feature type="region of interest" description="Disordered" evidence="1">
    <location>
        <begin position="135"/>
        <end position="178"/>
    </location>
</feature>
<dbReference type="OrthoDB" id="9810636at2"/>
<keyword evidence="2" id="KW-0732">Signal</keyword>
<feature type="signal peptide" evidence="2">
    <location>
        <begin position="1"/>
        <end position="21"/>
    </location>
</feature>
<dbReference type="InterPro" id="IPR006129">
    <property type="entry name" value="AdhesinB"/>
</dbReference>
<dbReference type="GO" id="GO:0007155">
    <property type="term" value="P:cell adhesion"/>
    <property type="evidence" value="ECO:0007669"/>
    <property type="project" value="InterPro"/>
</dbReference>
<dbReference type="PROSITE" id="PS51257">
    <property type="entry name" value="PROKAR_LIPOPROTEIN"/>
    <property type="match status" value="1"/>
</dbReference>
<proteinExistence type="predicted"/>
<dbReference type="SUPFAM" id="SSF53807">
    <property type="entry name" value="Helical backbone' metal receptor"/>
    <property type="match status" value="1"/>
</dbReference>
<dbReference type="PRINTS" id="PR00691">
    <property type="entry name" value="ADHESINB"/>
</dbReference>
<evidence type="ECO:0000313" key="3">
    <source>
        <dbReference type="EMBL" id="SER43769.1"/>
    </source>
</evidence>
<dbReference type="PANTHER" id="PTHR42953">
    <property type="entry name" value="HIGH-AFFINITY ZINC UPTAKE SYSTEM PROTEIN ZNUA-RELATED"/>
    <property type="match status" value="1"/>
</dbReference>
<protein>
    <submittedName>
        <fullName evidence="3">Zinc transport system substrate-binding protein</fullName>
    </submittedName>
</protein>
<dbReference type="STRING" id="531814.SAMN04487944_104119"/>
<keyword evidence="4" id="KW-1185">Reference proteome</keyword>
<reference evidence="3 4" key="1">
    <citation type="submission" date="2016-10" db="EMBL/GenBank/DDBJ databases">
        <authorList>
            <person name="de Groot N.N."/>
        </authorList>
    </citation>
    <scope>NUCLEOTIDE SEQUENCE [LARGE SCALE GENOMIC DNA]</scope>
    <source>
        <strain evidence="3 4">CGMCC 1.7727</strain>
    </source>
</reference>
<dbReference type="EMBL" id="FOGL01000004">
    <property type="protein sequence ID" value="SER43769.1"/>
    <property type="molecule type" value="Genomic_DNA"/>
</dbReference>
<feature type="compositionally biased region" description="Acidic residues" evidence="1">
    <location>
        <begin position="138"/>
        <end position="152"/>
    </location>
</feature>
<dbReference type="InterPro" id="IPR050492">
    <property type="entry name" value="Bact_metal-bind_prot9"/>
</dbReference>
<evidence type="ECO:0000256" key="1">
    <source>
        <dbReference type="SAM" id="MobiDB-lite"/>
    </source>
</evidence>
<dbReference type="Gene3D" id="3.40.50.1980">
    <property type="entry name" value="Nitrogenase molybdenum iron protein domain"/>
    <property type="match status" value="2"/>
</dbReference>
<dbReference type="InterPro" id="IPR006127">
    <property type="entry name" value="ZnuA-like"/>
</dbReference>
<sequence>MKKLSLLLLSFILILWLAACGQEEQTSGSNDEKESGNEVLEVFTSLYPLEYFASEIGGEYVKVTSILPQGADPHNFEPTSKLMVEIAEGDLFIYNGANMETYASAIEDAVKDEDVKIVEAAEGISLVDHIHDHTEGTVETEQEHSEEEAPATEDEHSHEVTAGDEEADHNHGDVDPHVWLDPTMAIGLAENIKDALIEANPDQADIFEENFHSLEERLVALDDEFHETIEQAANNEILVTHAAYGYWEQSYGIEQIAITGISPSDEPSQKEIEMIIEHVGTSGIQYLLFEQNVEPKVAQVIQDEADVESLELHNLSILTEKDIDNGETYFTLMERNLEVLEKALEY</sequence>
<dbReference type="GO" id="GO:0030001">
    <property type="term" value="P:metal ion transport"/>
    <property type="evidence" value="ECO:0007669"/>
    <property type="project" value="InterPro"/>
</dbReference>
<accession>A0A1H9P7K2</accession>
<name>A0A1H9P7K2_9BACI</name>
<dbReference type="PANTHER" id="PTHR42953:SF8">
    <property type="entry name" value="ZINT DOMAIN-CONTAINING PROTEIN"/>
    <property type="match status" value="1"/>
</dbReference>
<dbReference type="Proteomes" id="UP000199687">
    <property type="component" value="Unassembled WGS sequence"/>
</dbReference>
<evidence type="ECO:0000313" key="4">
    <source>
        <dbReference type="Proteomes" id="UP000199687"/>
    </source>
</evidence>
<feature type="compositionally biased region" description="Basic and acidic residues" evidence="1">
    <location>
        <begin position="168"/>
        <end position="178"/>
    </location>
</feature>